<proteinExistence type="predicted"/>
<dbReference type="AlphaFoldDB" id="A0A2A7SGI9"/>
<sequence>MESNDMPRVRFPVSMTLKSLAAAALLGLASAGAQAALPDPTTQITQSGYSTVYLGVDAETATVPSNPATAGGKPTLSRAYVMRIDLRAPGVSVETTGHSGPLMTTAETISQFAARTGVRLAINANFFAPCCAATPEPKTVIGLLVSHGQVVSPLTSDPTQSEAVLAITRQGRAYIAQAPQISAQDLKLIDTAVAGSAILLKNGEDLSAQSPNEGDPLNPNPRTLVGLSHQGRYLYFVVIDGRLPGYSTGTTNAQSAQLMKAIGADDAINLDGGGSTELVRADQTGVPFIVNTPSGGAERYDASAIGVHAIKLPALPF</sequence>
<protein>
    <recommendedName>
        <fullName evidence="2">Phosphodiester glycosidase domain-containing protein</fullName>
    </recommendedName>
</protein>
<evidence type="ECO:0000313" key="4">
    <source>
        <dbReference type="Proteomes" id="UP000220629"/>
    </source>
</evidence>
<feature type="signal peptide" evidence="1">
    <location>
        <begin position="1"/>
        <end position="35"/>
    </location>
</feature>
<dbReference type="EMBL" id="PDDY01000001">
    <property type="protein sequence ID" value="PEH42529.1"/>
    <property type="molecule type" value="Genomic_DNA"/>
</dbReference>
<name>A0A2A7SGI9_BURGA</name>
<dbReference type="PANTHER" id="PTHR40446:SF2">
    <property type="entry name" value="N-ACETYLGLUCOSAMINE-1-PHOSPHODIESTER ALPHA-N-ACETYLGLUCOSAMINIDASE"/>
    <property type="match status" value="1"/>
</dbReference>
<dbReference type="PANTHER" id="PTHR40446">
    <property type="entry name" value="N-ACETYLGLUCOSAMINE-1-PHOSPHODIESTER ALPHA-N-ACETYLGLUCOSAMINIDASE"/>
    <property type="match status" value="1"/>
</dbReference>
<dbReference type="InterPro" id="IPR018711">
    <property type="entry name" value="NAGPA"/>
</dbReference>
<reference evidence="4" key="1">
    <citation type="submission" date="2017-09" db="EMBL/GenBank/DDBJ databases">
        <title>FDA dAtabase for Regulatory Grade micrObial Sequences (FDA-ARGOS): Supporting development and validation of Infectious Disease Dx tests.</title>
        <authorList>
            <person name="Minogue T."/>
            <person name="Wolcott M."/>
            <person name="Wasieloski L."/>
            <person name="Aguilar W."/>
            <person name="Moore D."/>
            <person name="Tallon L."/>
            <person name="Sadzewicz L."/>
            <person name="Ott S."/>
            <person name="Zhao X."/>
            <person name="Nagaraj S."/>
            <person name="Vavikolanu K."/>
            <person name="Aluvathingal J."/>
            <person name="Nadendla S."/>
            <person name="Sichtig H."/>
        </authorList>
    </citation>
    <scope>NUCLEOTIDE SEQUENCE [LARGE SCALE GENOMIC DNA]</scope>
    <source>
        <strain evidence="4">FDAARGOS_390</strain>
    </source>
</reference>
<accession>A0A2A7SGI9</accession>
<organism evidence="3 4">
    <name type="scientific">Burkholderia gladioli</name>
    <name type="common">Pseudomonas marginata</name>
    <name type="synonym">Phytomonas marginata</name>
    <dbReference type="NCBI Taxonomy" id="28095"/>
    <lineage>
        <taxon>Bacteria</taxon>
        <taxon>Pseudomonadati</taxon>
        <taxon>Pseudomonadota</taxon>
        <taxon>Betaproteobacteria</taxon>
        <taxon>Burkholderiales</taxon>
        <taxon>Burkholderiaceae</taxon>
        <taxon>Burkholderia</taxon>
    </lineage>
</organism>
<comment type="caution">
    <text evidence="3">The sequence shown here is derived from an EMBL/GenBank/DDBJ whole genome shotgun (WGS) entry which is preliminary data.</text>
</comment>
<gene>
    <name evidence="3" type="ORF">CRM94_10415</name>
</gene>
<dbReference type="Proteomes" id="UP000220629">
    <property type="component" value="Unassembled WGS sequence"/>
</dbReference>
<feature type="chain" id="PRO_5012676181" description="Phosphodiester glycosidase domain-containing protein" evidence="1">
    <location>
        <begin position="36"/>
        <end position="317"/>
    </location>
</feature>
<keyword evidence="1" id="KW-0732">Signal</keyword>
<dbReference type="Pfam" id="PF09992">
    <property type="entry name" value="NAGPA"/>
    <property type="match status" value="1"/>
</dbReference>
<evidence type="ECO:0000256" key="1">
    <source>
        <dbReference type="SAM" id="SignalP"/>
    </source>
</evidence>
<evidence type="ECO:0000259" key="2">
    <source>
        <dbReference type="Pfam" id="PF09992"/>
    </source>
</evidence>
<feature type="domain" description="Phosphodiester glycosidase" evidence="2">
    <location>
        <begin position="117"/>
        <end position="307"/>
    </location>
</feature>
<evidence type="ECO:0000313" key="3">
    <source>
        <dbReference type="EMBL" id="PEH42529.1"/>
    </source>
</evidence>